<evidence type="ECO:0000313" key="2">
    <source>
        <dbReference type="EMBL" id="KAI6778529.1"/>
    </source>
</evidence>
<evidence type="ECO:0000256" key="1">
    <source>
        <dbReference type="SAM" id="MobiDB-lite"/>
    </source>
</evidence>
<dbReference type="Proteomes" id="UP001055219">
    <property type="component" value="Unassembled WGS sequence"/>
</dbReference>
<dbReference type="EMBL" id="JAGIXG020000066">
    <property type="protein sequence ID" value="KAI6778529.1"/>
    <property type="molecule type" value="Genomic_DNA"/>
</dbReference>
<dbReference type="RefSeq" id="XP_051359385.1">
    <property type="nucleotide sequence ID" value="XM_051509652.1"/>
</dbReference>
<keyword evidence="3" id="KW-1185">Reference proteome</keyword>
<feature type="region of interest" description="Disordered" evidence="1">
    <location>
        <begin position="60"/>
        <end position="92"/>
    </location>
</feature>
<name>A0A9P9XWB8_9HYPO</name>
<proteinExistence type="predicted"/>
<dbReference type="AlphaFoldDB" id="A0A9P9XWB8"/>
<organism evidence="2 3">
    <name type="scientific">Emericellopsis cladophorae</name>
    <dbReference type="NCBI Taxonomy" id="2686198"/>
    <lineage>
        <taxon>Eukaryota</taxon>
        <taxon>Fungi</taxon>
        <taxon>Dikarya</taxon>
        <taxon>Ascomycota</taxon>
        <taxon>Pezizomycotina</taxon>
        <taxon>Sordariomycetes</taxon>
        <taxon>Hypocreomycetidae</taxon>
        <taxon>Hypocreales</taxon>
        <taxon>Bionectriaceae</taxon>
        <taxon>Emericellopsis</taxon>
    </lineage>
</organism>
<feature type="compositionally biased region" description="Acidic residues" evidence="1">
    <location>
        <begin position="65"/>
        <end position="83"/>
    </location>
</feature>
<reference evidence="2" key="2">
    <citation type="submission" date="2022-07" db="EMBL/GenBank/DDBJ databases">
        <authorList>
            <person name="Goncalves M.F.M."/>
            <person name="Hilario S."/>
            <person name="Van De Peer Y."/>
            <person name="Esteves A.C."/>
            <person name="Alves A."/>
        </authorList>
    </citation>
    <scope>NUCLEOTIDE SEQUENCE</scope>
    <source>
        <strain evidence="2">MUM 19.33</strain>
    </source>
</reference>
<sequence length="450" mass="51018">MEDGTFDPERCAALHNQILQRAIAQSPHEVPEVGRSIRRDLVRRMRERVPACATWILDTDRDAEGSDDDSEDGMDDGSDDCDRDGENDARDAKPLEQRRIYRFFSQLDSFRPDSLPLTAEFRQPDPQCMKIHGTVFGESDDREIILLYPDNLTDTYMDGGLYLDLDSFYATSWRLDISQLPPDESPSWLPLEVVLVKMLEMWDRGKFCRDSWSNAIDFVPWVVRDLEDALEAWDELLVAITERMPGLPPSTEKESMLPADLVEQYEISPFGKAFLSSASRPRCRFVAPGLTTFTTDSFSSLMDAEDDASPRRRFNASAPEGSGMFACCLLPSVTDTVSATPDDPTFDRGWGVGKFTIARRPGLYVQGHEFADGTLLITDRGIANTWSFTVRRPWGEERPLRLVEMLDAWIDCVRSGTWDVGEEGVVTSNAWFADPQTKDDRTLPWLLHFL</sequence>
<dbReference type="OrthoDB" id="3029470at2759"/>
<protein>
    <submittedName>
        <fullName evidence="2">Uncharacterized protein</fullName>
    </submittedName>
</protein>
<dbReference type="GeneID" id="75831539"/>
<gene>
    <name evidence="2" type="ORF">J7T54_005053</name>
</gene>
<evidence type="ECO:0000313" key="3">
    <source>
        <dbReference type="Proteomes" id="UP001055219"/>
    </source>
</evidence>
<comment type="caution">
    <text evidence="2">The sequence shown here is derived from an EMBL/GenBank/DDBJ whole genome shotgun (WGS) entry which is preliminary data.</text>
</comment>
<reference evidence="2" key="1">
    <citation type="journal article" date="2021" name="J Fungi (Basel)">
        <title>Genomic and Metabolomic Analyses of the Marine Fungus Emericellopsis cladophorae: Insights into Saltwater Adaptability Mechanisms and Its Biosynthetic Potential.</title>
        <authorList>
            <person name="Goncalves M.F.M."/>
            <person name="Hilario S."/>
            <person name="Van de Peer Y."/>
            <person name="Esteves A.C."/>
            <person name="Alves A."/>
        </authorList>
    </citation>
    <scope>NUCLEOTIDE SEQUENCE</scope>
    <source>
        <strain evidence="2">MUM 19.33</strain>
    </source>
</reference>
<accession>A0A9P9XWB8</accession>